<dbReference type="Proteomes" id="UP001268864">
    <property type="component" value="Unassembled WGS sequence"/>
</dbReference>
<keyword evidence="4" id="KW-1185">Reference proteome</keyword>
<dbReference type="Pfam" id="PF00582">
    <property type="entry name" value="Usp"/>
    <property type="match status" value="2"/>
</dbReference>
<dbReference type="Gene3D" id="3.40.50.620">
    <property type="entry name" value="HUPs"/>
    <property type="match status" value="2"/>
</dbReference>
<reference evidence="3 4" key="1">
    <citation type="submission" date="2022-06" db="EMBL/GenBank/DDBJ databases">
        <title>Halomicroarcula sp. a new haloarchaeum isolate from saline soil.</title>
        <authorList>
            <person name="Strakova D."/>
            <person name="Galisteo C."/>
            <person name="Sanchez-Porro C."/>
            <person name="Ventosa A."/>
        </authorList>
    </citation>
    <scope>NUCLEOTIDE SEQUENCE [LARGE SCALE GENOMIC DNA]</scope>
    <source>
        <strain evidence="3 4">S3CR25-11</strain>
    </source>
</reference>
<dbReference type="CDD" id="cd00293">
    <property type="entry name" value="USP-like"/>
    <property type="match status" value="2"/>
</dbReference>
<accession>A0ABU2FQ41</accession>
<comment type="caution">
    <text evidence="3">The sequence shown here is derived from an EMBL/GenBank/DDBJ whole genome shotgun (WGS) entry which is preliminary data.</text>
</comment>
<feature type="domain" description="UspA" evidence="2">
    <location>
        <begin position="152"/>
        <end position="290"/>
    </location>
</feature>
<organism evidence="3 4">
    <name type="scientific">Haloarcula onubensis</name>
    <dbReference type="NCBI Taxonomy" id="2950539"/>
    <lineage>
        <taxon>Archaea</taxon>
        <taxon>Methanobacteriati</taxon>
        <taxon>Methanobacteriota</taxon>
        <taxon>Stenosarchaea group</taxon>
        <taxon>Halobacteria</taxon>
        <taxon>Halobacteriales</taxon>
        <taxon>Haloarculaceae</taxon>
        <taxon>Haloarcula</taxon>
    </lineage>
</organism>
<comment type="similarity">
    <text evidence="1">Belongs to the universal stress protein A family.</text>
</comment>
<protein>
    <submittedName>
        <fullName evidence="3">Universal stress protein</fullName>
    </submittedName>
</protein>
<proteinExistence type="inferred from homology"/>
<dbReference type="SUPFAM" id="SSF52402">
    <property type="entry name" value="Adenine nucleotide alpha hydrolases-like"/>
    <property type="match status" value="2"/>
</dbReference>
<gene>
    <name evidence="3" type="ORF">NDI86_12075</name>
</gene>
<dbReference type="InterPro" id="IPR006016">
    <property type="entry name" value="UspA"/>
</dbReference>
<evidence type="ECO:0000313" key="4">
    <source>
        <dbReference type="Proteomes" id="UP001268864"/>
    </source>
</evidence>
<sequence>MYEHILVPTDGSDHARRAAEHATLLAEGFDATVHLLAVVDIEAAAGPFSAGGVDDEYVDQRTAAQRTALSDLADSLDYSGAVETTVVTGTPAEGILDYARNGGADLVVMGTHGRSGLRRYLTGSVAERVVRLSPVPVLTVRATEASAVGEGYDDILLPTDGSERAAAAVAPALAVADAFGSTVHVVSVVNVGDIATGAETSVPAELLDELEDAAADATAAVASETQAAGVDAVTDVWTGRPKHDLLEYVDDHDIEMVVMGTHGRTGLERVLLGSTAEALVRRAEVPVMTVGEERD</sequence>
<dbReference type="EMBL" id="JAMQOS010000004">
    <property type="protein sequence ID" value="MDS0282864.1"/>
    <property type="molecule type" value="Genomic_DNA"/>
</dbReference>
<evidence type="ECO:0000313" key="3">
    <source>
        <dbReference type="EMBL" id="MDS0282864.1"/>
    </source>
</evidence>
<evidence type="ECO:0000256" key="1">
    <source>
        <dbReference type="ARBA" id="ARBA00008791"/>
    </source>
</evidence>
<dbReference type="InterPro" id="IPR014729">
    <property type="entry name" value="Rossmann-like_a/b/a_fold"/>
</dbReference>
<evidence type="ECO:0000259" key="2">
    <source>
        <dbReference type="Pfam" id="PF00582"/>
    </source>
</evidence>
<dbReference type="PANTHER" id="PTHR46268">
    <property type="entry name" value="STRESS RESPONSE PROTEIN NHAX"/>
    <property type="match status" value="1"/>
</dbReference>
<name>A0ABU2FQ41_9EURY</name>
<feature type="domain" description="UspA" evidence="2">
    <location>
        <begin position="1"/>
        <end position="141"/>
    </location>
</feature>
<dbReference type="PRINTS" id="PR01438">
    <property type="entry name" value="UNVRSLSTRESS"/>
</dbReference>
<dbReference type="PANTHER" id="PTHR46268:SF6">
    <property type="entry name" value="UNIVERSAL STRESS PROTEIN UP12"/>
    <property type="match status" value="1"/>
</dbReference>
<dbReference type="InterPro" id="IPR006015">
    <property type="entry name" value="Universal_stress_UspA"/>
</dbReference>
<dbReference type="RefSeq" id="WP_310900703.1">
    <property type="nucleotide sequence ID" value="NZ_JAMQOS010000004.1"/>
</dbReference>